<dbReference type="Pfam" id="PF17949">
    <property type="entry name" value="PND"/>
    <property type="match status" value="1"/>
</dbReference>
<feature type="domain" description="Fanconi anemia core complex-associated protein 24 pseudonuclease" evidence="1">
    <location>
        <begin position="37"/>
        <end position="136"/>
    </location>
</feature>
<dbReference type="GO" id="GO:0003682">
    <property type="term" value="F:chromatin binding"/>
    <property type="evidence" value="ECO:0007669"/>
    <property type="project" value="TreeGrafter"/>
</dbReference>
<keyword evidence="3" id="KW-1185">Reference proteome</keyword>
<reference evidence="2" key="2">
    <citation type="submission" date="2025-09" db="UniProtKB">
        <authorList>
            <consortium name="Ensembl"/>
        </authorList>
    </citation>
    <scope>IDENTIFICATION</scope>
</reference>
<evidence type="ECO:0000313" key="2">
    <source>
        <dbReference type="Ensembl" id="ENSDLAP00005067592.1"/>
    </source>
</evidence>
<sequence>FKVTMVLLLSSIKSTTYNHISLKMLSLTSPTAAAGGGVKILFEKELGVADFHLPNKSCILYVSECDIIAGNSYKRKLVRYRNSSSSFQELVLVENTRLSEQYFSAVQKFVVFDLGLTLLPVSGQTEASQLITQIVSSRWGGGRENPFRRRTSSQLLDPLILALVQQVPGGRQGQSSGPAAALLQHPEALQRRPAQLEPIVGHAAAQQIHNFFHKATAAGT</sequence>
<dbReference type="Ensembl" id="ENSDLAT00005076930.1">
    <property type="protein sequence ID" value="ENSDLAP00005067592.1"/>
    <property type="gene ID" value="ENSDLAG00005030973.1"/>
</dbReference>
<dbReference type="GeneTree" id="ENSGT00390000009456"/>
<dbReference type="AlphaFoldDB" id="A0A8P4G7L7"/>
<dbReference type="InterPro" id="IPR040646">
    <property type="entry name" value="PND"/>
</dbReference>
<organism evidence="2 3">
    <name type="scientific">Dicentrarchus labrax</name>
    <name type="common">European seabass</name>
    <name type="synonym">Morone labrax</name>
    <dbReference type="NCBI Taxonomy" id="13489"/>
    <lineage>
        <taxon>Eukaryota</taxon>
        <taxon>Metazoa</taxon>
        <taxon>Chordata</taxon>
        <taxon>Craniata</taxon>
        <taxon>Vertebrata</taxon>
        <taxon>Euteleostomi</taxon>
        <taxon>Actinopterygii</taxon>
        <taxon>Neopterygii</taxon>
        <taxon>Teleostei</taxon>
        <taxon>Neoteleostei</taxon>
        <taxon>Acanthomorphata</taxon>
        <taxon>Eupercaria</taxon>
        <taxon>Moronidae</taxon>
        <taxon>Dicentrarchus</taxon>
    </lineage>
</organism>
<dbReference type="InterPro" id="IPR026985">
    <property type="entry name" value="FAAP24"/>
</dbReference>
<proteinExistence type="predicted"/>
<dbReference type="PANTHER" id="PTHR31786:SF2">
    <property type="entry name" value="FANCONI ANEMIA CORE COMPLEX-ASSOCIATED PROTEIN 24"/>
    <property type="match status" value="1"/>
</dbReference>
<reference evidence="2" key="1">
    <citation type="submission" date="2025-08" db="UniProtKB">
        <authorList>
            <consortium name="Ensembl"/>
        </authorList>
    </citation>
    <scope>IDENTIFICATION</scope>
</reference>
<evidence type="ECO:0000313" key="3">
    <source>
        <dbReference type="Proteomes" id="UP000694389"/>
    </source>
</evidence>
<dbReference type="Gene3D" id="3.40.50.10130">
    <property type="match status" value="1"/>
</dbReference>
<protein>
    <recommendedName>
        <fullName evidence="1">Fanconi anemia core complex-associated protein 24 pseudonuclease domain-containing protein</fullName>
    </recommendedName>
</protein>
<evidence type="ECO:0000259" key="1">
    <source>
        <dbReference type="Pfam" id="PF17949"/>
    </source>
</evidence>
<accession>A0A8P4G7L7</accession>
<name>A0A8P4G7L7_DICLA</name>
<dbReference type="Proteomes" id="UP000694389">
    <property type="component" value="Unassembled WGS sequence"/>
</dbReference>
<dbReference type="CDD" id="cd20076">
    <property type="entry name" value="XPF_nuclease_FAAP24"/>
    <property type="match status" value="1"/>
</dbReference>
<dbReference type="GO" id="GO:0036297">
    <property type="term" value="P:interstrand cross-link repair"/>
    <property type="evidence" value="ECO:0007669"/>
    <property type="project" value="InterPro"/>
</dbReference>
<dbReference type="PANTHER" id="PTHR31786">
    <property type="entry name" value="FANCONI ANEMIA CORE COMPLEX-ASSOCIATED PROTEIN 24"/>
    <property type="match status" value="1"/>
</dbReference>
<dbReference type="GO" id="GO:0043240">
    <property type="term" value="C:Fanconi anaemia nuclear complex"/>
    <property type="evidence" value="ECO:0007669"/>
    <property type="project" value="InterPro"/>
</dbReference>